<organism evidence="8 9">
    <name type="scientific">Paracoccus hibiscisoli</name>
    <dbReference type="NCBI Taxonomy" id="2023261"/>
    <lineage>
        <taxon>Bacteria</taxon>
        <taxon>Pseudomonadati</taxon>
        <taxon>Pseudomonadota</taxon>
        <taxon>Alphaproteobacteria</taxon>
        <taxon>Rhodobacterales</taxon>
        <taxon>Paracoccaceae</taxon>
        <taxon>Paracoccus</taxon>
    </lineage>
</organism>
<keyword evidence="5" id="KW-0862">Zinc</keyword>
<reference evidence="8 9" key="1">
    <citation type="submission" date="2019-04" db="EMBL/GenBank/DDBJ databases">
        <authorList>
            <person name="Li J."/>
        </authorList>
    </citation>
    <scope>NUCLEOTIDE SEQUENCE [LARGE SCALE GENOMIC DNA]</scope>
    <source>
        <strain evidence="8 9">CCTCC AB2016182</strain>
    </source>
</reference>
<keyword evidence="9" id="KW-1185">Reference proteome</keyword>
<dbReference type="SUPFAM" id="SSF51261">
    <property type="entry name" value="Duplicated hybrid motif"/>
    <property type="match status" value="1"/>
</dbReference>
<comment type="caution">
    <text evidence="8">The sequence shown here is derived from an EMBL/GenBank/DDBJ whole genome shotgun (WGS) entry which is preliminary data.</text>
</comment>
<name>A0A4U0RBS3_9RHOB</name>
<accession>A0A4U0RBS3</accession>
<evidence type="ECO:0000313" key="8">
    <source>
        <dbReference type="EMBL" id="TJZ85624.1"/>
    </source>
</evidence>
<feature type="domain" description="M23ase beta-sheet core" evidence="7">
    <location>
        <begin position="280"/>
        <end position="377"/>
    </location>
</feature>
<dbReference type="Gene3D" id="2.70.70.10">
    <property type="entry name" value="Glucose Permease (Domain IIA)"/>
    <property type="match status" value="1"/>
</dbReference>
<dbReference type="CDD" id="cd12797">
    <property type="entry name" value="M23_peptidase"/>
    <property type="match status" value="1"/>
</dbReference>
<dbReference type="Gene3D" id="3.10.450.350">
    <property type="match status" value="1"/>
</dbReference>
<evidence type="ECO:0000256" key="3">
    <source>
        <dbReference type="ARBA" id="ARBA00022723"/>
    </source>
</evidence>
<dbReference type="AlphaFoldDB" id="A0A4U0RBS3"/>
<sequence>MTAVSSKLAPGAVCQLPDRIPDVMILRTLLTVGAVAVTIPLHAQTLAEPMISNDVIATMVQHEVAPGDTLDAILSHAGIGASIRNEAALAISDVFDLSTLSPGQILRWSVAADDPSRLDRLSLLSLDGTDIVLDFSKPLAASLRKTEILLRDRRETLVLDGSLYDALAVRDAPESFAVELAALLAGQIDFRRDLQGGERLALIWQEKALSDGTVMGEPQLAYARLELGENIYEIVAGSLEQPYSLFRNGAPVQHTVRPVAGARLSSVFGKRRHPVLGAQRMHTGVDYAAKTGTPVKVTGDGNVVFAGSMRGYGRTIDVDHGGGVVTRYAHLSQFADGISPGAALKAGDRIGDVGATGLVSGPNLHYEVRVDGEPTDPIKKTLTSETVTARPADRVILAAARLTTGYYLRTNPDARS</sequence>
<dbReference type="GO" id="GO:0046872">
    <property type="term" value="F:metal ion binding"/>
    <property type="evidence" value="ECO:0007669"/>
    <property type="project" value="UniProtKB-KW"/>
</dbReference>
<dbReference type="InterPro" id="IPR050570">
    <property type="entry name" value="Cell_wall_metabolism_enzyme"/>
</dbReference>
<keyword evidence="4" id="KW-0378">Hydrolase</keyword>
<dbReference type="EMBL" id="SUNH01000008">
    <property type="protein sequence ID" value="TJZ85624.1"/>
    <property type="molecule type" value="Genomic_DNA"/>
</dbReference>
<dbReference type="Pfam" id="PF01551">
    <property type="entry name" value="Peptidase_M23"/>
    <property type="match status" value="1"/>
</dbReference>
<evidence type="ECO:0000313" key="9">
    <source>
        <dbReference type="Proteomes" id="UP000306223"/>
    </source>
</evidence>
<dbReference type="PANTHER" id="PTHR21666:SF288">
    <property type="entry name" value="CELL DIVISION PROTEIN YTFB"/>
    <property type="match status" value="1"/>
</dbReference>
<dbReference type="RefSeq" id="WP_136856056.1">
    <property type="nucleotide sequence ID" value="NZ_SUNH01000008.1"/>
</dbReference>
<dbReference type="Proteomes" id="UP000306223">
    <property type="component" value="Unassembled WGS sequence"/>
</dbReference>
<keyword evidence="3" id="KW-0479">Metal-binding</keyword>
<proteinExistence type="predicted"/>
<dbReference type="InterPro" id="IPR016047">
    <property type="entry name" value="M23ase_b-sheet_dom"/>
</dbReference>
<dbReference type="InterPro" id="IPR011055">
    <property type="entry name" value="Dup_hybrid_motif"/>
</dbReference>
<protein>
    <submittedName>
        <fullName evidence="8">M23 family metallopeptidase</fullName>
    </submittedName>
</protein>
<dbReference type="GO" id="GO:0004222">
    <property type="term" value="F:metalloendopeptidase activity"/>
    <property type="evidence" value="ECO:0007669"/>
    <property type="project" value="TreeGrafter"/>
</dbReference>
<evidence type="ECO:0000256" key="4">
    <source>
        <dbReference type="ARBA" id="ARBA00022801"/>
    </source>
</evidence>
<evidence type="ECO:0000256" key="5">
    <source>
        <dbReference type="ARBA" id="ARBA00022833"/>
    </source>
</evidence>
<keyword evidence="2" id="KW-0645">Protease</keyword>
<evidence type="ECO:0000256" key="2">
    <source>
        <dbReference type="ARBA" id="ARBA00022670"/>
    </source>
</evidence>
<dbReference type="PANTHER" id="PTHR21666">
    <property type="entry name" value="PEPTIDASE-RELATED"/>
    <property type="match status" value="1"/>
</dbReference>
<comment type="cofactor">
    <cofactor evidence="1">
        <name>Zn(2+)</name>
        <dbReference type="ChEBI" id="CHEBI:29105"/>
    </cofactor>
</comment>
<gene>
    <name evidence="8" type="ORF">FA740_07015</name>
</gene>
<dbReference type="OrthoDB" id="9805070at2"/>
<dbReference type="GO" id="GO:0006508">
    <property type="term" value="P:proteolysis"/>
    <property type="evidence" value="ECO:0007669"/>
    <property type="project" value="UniProtKB-KW"/>
</dbReference>
<keyword evidence="6" id="KW-0482">Metalloprotease</keyword>
<evidence type="ECO:0000256" key="1">
    <source>
        <dbReference type="ARBA" id="ARBA00001947"/>
    </source>
</evidence>
<evidence type="ECO:0000256" key="6">
    <source>
        <dbReference type="ARBA" id="ARBA00023049"/>
    </source>
</evidence>
<evidence type="ECO:0000259" key="7">
    <source>
        <dbReference type="Pfam" id="PF01551"/>
    </source>
</evidence>